<feature type="region of interest" description="Disordered" evidence="1">
    <location>
        <begin position="105"/>
        <end position="130"/>
    </location>
</feature>
<proteinExistence type="predicted"/>
<dbReference type="RefSeq" id="WP_190474362.1">
    <property type="nucleotide sequence ID" value="NZ_JACJPW010000140.1"/>
</dbReference>
<evidence type="ECO:0000256" key="1">
    <source>
        <dbReference type="SAM" id="MobiDB-lite"/>
    </source>
</evidence>
<dbReference type="Proteomes" id="UP000641646">
    <property type="component" value="Unassembled WGS sequence"/>
</dbReference>
<keyword evidence="4" id="KW-1185">Reference proteome</keyword>
<comment type="caution">
    <text evidence="3">The sequence shown here is derived from an EMBL/GenBank/DDBJ whole genome shotgun (WGS) entry which is preliminary data.</text>
</comment>
<evidence type="ECO:0000259" key="2">
    <source>
        <dbReference type="Pfam" id="PF01936"/>
    </source>
</evidence>
<evidence type="ECO:0000313" key="3">
    <source>
        <dbReference type="EMBL" id="MBD2185753.1"/>
    </source>
</evidence>
<sequence>MPDNSKPNVNESAIIDKISTCVYQAVLDIQQKQPEWLNEKYRKVNWGDDKSQSIFLRRLQEELSNAADQKALLIKVRKFLSVLLVGSFFASAEFKPLMAKVRQLSQPETQPNGRVNTDSKQTESKFGTQESPKLESAIAPSVSQPNSIAILLLDAENLQLDVDTEKFLAEICSYPIQIKVAFANWRSMGKQDLEFHGRGYELIHVPQGKDSADFKMATVGSSIFVHYPNAREVLVCSSDNGITHLCNTLQTHGLTVYRVRKQGDAIVVLNSKTSQVQTHSLKALPEIPSLPELIVQLKGLIKEEQQNTGLQWIKLSRVANLFQTKYNLTISQVVSTHLPGKKSREIFSDYPIDFAIHQPTNQSPPYVTLFDISEVNKAESDRNDSTDDSQNAHTAAITSLEDLEKVLLTLMNELILNSASGYVSLEVIGTEFHRQYGQSINALIKDKLKFDGNLLKILQHFSSFKVLYKKGKWLVALAS</sequence>
<dbReference type="Pfam" id="PF01936">
    <property type="entry name" value="NYN"/>
    <property type="match status" value="1"/>
</dbReference>
<evidence type="ECO:0000313" key="4">
    <source>
        <dbReference type="Proteomes" id="UP000641646"/>
    </source>
</evidence>
<reference evidence="3" key="1">
    <citation type="journal article" date="2015" name="ISME J.">
        <title>Draft Genome Sequence of Streptomyces incarnatus NRRL8089, which Produces the Nucleoside Antibiotic Sinefungin.</title>
        <authorList>
            <person name="Oshima K."/>
            <person name="Hattori M."/>
            <person name="Shimizu H."/>
            <person name="Fukuda K."/>
            <person name="Nemoto M."/>
            <person name="Inagaki K."/>
            <person name="Tamura T."/>
        </authorList>
    </citation>
    <scope>NUCLEOTIDE SEQUENCE</scope>
    <source>
        <strain evidence="3">FACHB-1375</strain>
    </source>
</reference>
<name>A0A926ZJP4_9CYAN</name>
<dbReference type="InterPro" id="IPR021139">
    <property type="entry name" value="NYN"/>
</dbReference>
<dbReference type="AlphaFoldDB" id="A0A926ZJP4"/>
<dbReference type="EMBL" id="JACJPW010000140">
    <property type="protein sequence ID" value="MBD2185753.1"/>
    <property type="molecule type" value="Genomic_DNA"/>
</dbReference>
<feature type="domain" description="NYN" evidence="2">
    <location>
        <begin position="151"/>
        <end position="257"/>
    </location>
</feature>
<gene>
    <name evidence="3" type="ORF">H6G03_32615</name>
</gene>
<organism evidence="3 4">
    <name type="scientific">Aerosakkonema funiforme FACHB-1375</name>
    <dbReference type="NCBI Taxonomy" id="2949571"/>
    <lineage>
        <taxon>Bacteria</taxon>
        <taxon>Bacillati</taxon>
        <taxon>Cyanobacteriota</taxon>
        <taxon>Cyanophyceae</taxon>
        <taxon>Oscillatoriophycideae</taxon>
        <taxon>Aerosakkonematales</taxon>
        <taxon>Aerosakkonemataceae</taxon>
        <taxon>Aerosakkonema</taxon>
    </lineage>
</organism>
<protein>
    <submittedName>
        <fullName evidence="3">NYN domain-containing protein</fullName>
    </submittedName>
</protein>
<reference evidence="3" key="2">
    <citation type="submission" date="2020-08" db="EMBL/GenBank/DDBJ databases">
        <authorList>
            <person name="Chen M."/>
            <person name="Teng W."/>
            <person name="Zhao L."/>
            <person name="Hu C."/>
            <person name="Zhou Y."/>
            <person name="Han B."/>
            <person name="Song L."/>
            <person name="Shu W."/>
        </authorList>
    </citation>
    <scope>NUCLEOTIDE SEQUENCE</scope>
    <source>
        <strain evidence="3">FACHB-1375</strain>
    </source>
</reference>
<dbReference type="GO" id="GO:0004540">
    <property type="term" value="F:RNA nuclease activity"/>
    <property type="evidence" value="ECO:0007669"/>
    <property type="project" value="InterPro"/>
</dbReference>
<accession>A0A926ZJP4</accession>